<evidence type="ECO:0000313" key="2">
    <source>
        <dbReference type="EMBL" id="AFD09342.1"/>
    </source>
</evidence>
<keyword evidence="1" id="KW-1133">Transmembrane helix</keyword>
<keyword evidence="3" id="KW-1185">Reference proteome</keyword>
<evidence type="ECO:0000313" key="3">
    <source>
        <dbReference type="Proteomes" id="UP000007590"/>
    </source>
</evidence>
<sequence>MWFKQMRLALVWVIIIFILCNMKPSELPSASYFFKGFDKVVHGSFFFVLTFLLSRGFYLQTKFPLLKLLPVTFATFICLFYGGLIELIQLKVFTYRSGEWADFIADAIGTFLGTIPFFIYKRIIDKPHEKIA</sequence>
<dbReference type="STRING" id="929556.Solca_4352"/>
<dbReference type="KEGG" id="scn:Solca_4352"/>
<dbReference type="PANTHER" id="PTHR28008">
    <property type="entry name" value="DOMAIN PROTEIN, PUTATIVE (AFU_ORTHOLOGUE AFUA_3G10980)-RELATED"/>
    <property type="match status" value="1"/>
</dbReference>
<keyword evidence="1" id="KW-0472">Membrane</keyword>
<dbReference type="eggNOG" id="COG5652">
    <property type="taxonomic scope" value="Bacteria"/>
</dbReference>
<name>H8KMT9_SOLCM</name>
<reference evidence="2" key="1">
    <citation type="submission" date="2012-02" db="EMBL/GenBank/DDBJ databases">
        <title>The complete genome of Solitalea canadensis DSM 3403.</title>
        <authorList>
            <consortium name="US DOE Joint Genome Institute (JGI-PGF)"/>
            <person name="Lucas S."/>
            <person name="Copeland A."/>
            <person name="Lapidus A."/>
            <person name="Glavina del Rio T."/>
            <person name="Dalin E."/>
            <person name="Tice H."/>
            <person name="Bruce D."/>
            <person name="Goodwin L."/>
            <person name="Pitluck S."/>
            <person name="Peters L."/>
            <person name="Ovchinnikova G."/>
            <person name="Lu M."/>
            <person name="Kyrpides N."/>
            <person name="Mavromatis K."/>
            <person name="Ivanova N."/>
            <person name="Brettin T."/>
            <person name="Detter J.C."/>
            <person name="Han C."/>
            <person name="Larimer F."/>
            <person name="Land M."/>
            <person name="Hauser L."/>
            <person name="Markowitz V."/>
            <person name="Cheng J.-F."/>
            <person name="Hugenholtz P."/>
            <person name="Woyke T."/>
            <person name="Wu D."/>
            <person name="Spring S."/>
            <person name="Schroeder M."/>
            <person name="Kopitz M."/>
            <person name="Brambilla E."/>
            <person name="Klenk H.-P."/>
            <person name="Eisen J.A."/>
        </authorList>
    </citation>
    <scope>NUCLEOTIDE SEQUENCE</scope>
    <source>
        <strain evidence="2">DSM 3403</strain>
    </source>
</reference>
<dbReference type="AlphaFoldDB" id="H8KMT9"/>
<protein>
    <submittedName>
        <fullName evidence="2">Putative integral membrane protein</fullName>
    </submittedName>
</protein>
<accession>H8KMT9</accession>
<dbReference type="Proteomes" id="UP000007590">
    <property type="component" value="Chromosome"/>
</dbReference>
<evidence type="ECO:0000256" key="1">
    <source>
        <dbReference type="SAM" id="Phobius"/>
    </source>
</evidence>
<feature type="transmembrane region" description="Helical" evidence="1">
    <location>
        <begin position="40"/>
        <end position="58"/>
    </location>
</feature>
<keyword evidence="1" id="KW-0812">Transmembrane</keyword>
<feature type="transmembrane region" description="Helical" evidence="1">
    <location>
        <begin position="100"/>
        <end position="120"/>
    </location>
</feature>
<dbReference type="NCBIfam" id="NF037970">
    <property type="entry name" value="vanZ_1"/>
    <property type="match status" value="1"/>
</dbReference>
<dbReference type="HOGENOM" id="CLU_096028_2_3_10"/>
<gene>
    <name evidence="2" type="ordered locus">Solca_4352</name>
</gene>
<proteinExistence type="predicted"/>
<dbReference type="EMBL" id="CP003349">
    <property type="protein sequence ID" value="AFD09342.1"/>
    <property type="molecule type" value="Genomic_DNA"/>
</dbReference>
<organism evidence="2 3">
    <name type="scientific">Solitalea canadensis (strain ATCC 29591 / DSM 3403 / JCM 21819 / LMG 8368 / NBRC 15130 / NCIMB 12057 / USAM 9D)</name>
    <name type="common">Flexibacter canadensis</name>
    <dbReference type="NCBI Taxonomy" id="929556"/>
    <lineage>
        <taxon>Bacteria</taxon>
        <taxon>Pseudomonadati</taxon>
        <taxon>Bacteroidota</taxon>
        <taxon>Sphingobacteriia</taxon>
        <taxon>Sphingobacteriales</taxon>
        <taxon>Sphingobacteriaceae</taxon>
        <taxon>Solitalea</taxon>
    </lineage>
</organism>
<dbReference type="PANTHER" id="PTHR28008:SF1">
    <property type="entry name" value="DOMAIN PROTEIN, PUTATIVE (AFU_ORTHOLOGUE AFUA_3G10980)-RELATED"/>
    <property type="match status" value="1"/>
</dbReference>
<feature type="transmembrane region" description="Helical" evidence="1">
    <location>
        <begin position="65"/>
        <end position="88"/>
    </location>
</feature>